<dbReference type="AlphaFoldDB" id="A0AA37QD41"/>
<evidence type="ECO:0000313" key="2">
    <source>
        <dbReference type="Proteomes" id="UP001161325"/>
    </source>
</evidence>
<dbReference type="RefSeq" id="WP_284347964.1">
    <property type="nucleotide sequence ID" value="NZ_BRXS01000001.1"/>
</dbReference>
<reference evidence="1" key="1">
    <citation type="submission" date="2022-08" db="EMBL/GenBank/DDBJ databases">
        <title>Draft genome sequencing of Roseisolibacter agri AW1220.</title>
        <authorList>
            <person name="Tobiishi Y."/>
            <person name="Tonouchi A."/>
        </authorList>
    </citation>
    <scope>NUCLEOTIDE SEQUENCE</scope>
    <source>
        <strain evidence="1">AW1220</strain>
    </source>
</reference>
<accession>A0AA37QD41</accession>
<organism evidence="1 2">
    <name type="scientific">Roseisolibacter agri</name>
    <dbReference type="NCBI Taxonomy" id="2014610"/>
    <lineage>
        <taxon>Bacteria</taxon>
        <taxon>Pseudomonadati</taxon>
        <taxon>Gemmatimonadota</taxon>
        <taxon>Gemmatimonadia</taxon>
        <taxon>Gemmatimonadales</taxon>
        <taxon>Gemmatimonadaceae</taxon>
        <taxon>Roseisolibacter</taxon>
    </lineage>
</organism>
<name>A0AA37QD41_9BACT</name>
<keyword evidence="2" id="KW-1185">Reference proteome</keyword>
<protein>
    <submittedName>
        <fullName evidence="1">Uncharacterized protein</fullName>
    </submittedName>
</protein>
<sequence>MSTPTPYRSLPPARRVALVTHAIKSSREARALYAQRLVARGGGFRAVTLASWPADKLAKEIVRTNAETPSDELDLLQLLYVELEPGIQTTFLDAAGVPHENGRMGEALEPPYADADAVRRAADAVVAQHGDEGKHYLRTLARYSRDGWPGIETLPAAQG</sequence>
<evidence type="ECO:0000313" key="1">
    <source>
        <dbReference type="EMBL" id="GLC23528.1"/>
    </source>
</evidence>
<dbReference type="EMBL" id="BRXS01000001">
    <property type="protein sequence ID" value="GLC23528.1"/>
    <property type="molecule type" value="Genomic_DNA"/>
</dbReference>
<gene>
    <name evidence="1" type="ORF">rosag_00410</name>
</gene>
<proteinExistence type="predicted"/>
<comment type="caution">
    <text evidence="1">The sequence shown here is derived from an EMBL/GenBank/DDBJ whole genome shotgun (WGS) entry which is preliminary data.</text>
</comment>
<dbReference type="Proteomes" id="UP001161325">
    <property type="component" value="Unassembled WGS sequence"/>
</dbReference>